<keyword evidence="3" id="KW-1185">Reference proteome</keyword>
<evidence type="ECO:0000313" key="2">
    <source>
        <dbReference type="EMBL" id="ALC40865.1"/>
    </source>
</evidence>
<name>A0A0M4EBG2_DROBS</name>
<evidence type="ECO:0000256" key="1">
    <source>
        <dbReference type="SAM" id="Phobius"/>
    </source>
</evidence>
<dbReference type="Proteomes" id="UP000494163">
    <property type="component" value="Chromosome 2R"/>
</dbReference>
<organism evidence="2 3">
    <name type="scientific">Drosophila busckii</name>
    <name type="common">Fruit fly</name>
    <dbReference type="NCBI Taxonomy" id="30019"/>
    <lineage>
        <taxon>Eukaryota</taxon>
        <taxon>Metazoa</taxon>
        <taxon>Ecdysozoa</taxon>
        <taxon>Arthropoda</taxon>
        <taxon>Hexapoda</taxon>
        <taxon>Insecta</taxon>
        <taxon>Pterygota</taxon>
        <taxon>Neoptera</taxon>
        <taxon>Endopterygota</taxon>
        <taxon>Diptera</taxon>
        <taxon>Brachycera</taxon>
        <taxon>Muscomorpha</taxon>
        <taxon>Ephydroidea</taxon>
        <taxon>Drosophilidae</taxon>
        <taxon>Drosophila</taxon>
    </lineage>
</organism>
<protein>
    <submittedName>
        <fullName evidence="2">CG15657</fullName>
    </submittedName>
</protein>
<keyword evidence="1" id="KW-1133">Transmembrane helix</keyword>
<keyword evidence="1" id="KW-0812">Transmembrane</keyword>
<gene>
    <name evidence="2" type="ORF">Dbus_chr2Rg444</name>
</gene>
<dbReference type="AlphaFoldDB" id="A0A0M4EBG2"/>
<sequence>ETLISFMMSSFLYTMRFACHPLMVLPMLLCTYYVIYKNWRPRVPGEANITRTPRVQSYRSLGSISSRSNDS</sequence>
<accession>A0A0M4EBG2</accession>
<dbReference type="STRING" id="30019.A0A0M4EBG2"/>
<feature type="non-terminal residue" evidence="2">
    <location>
        <position position="1"/>
    </location>
</feature>
<feature type="transmembrane region" description="Helical" evidence="1">
    <location>
        <begin position="12"/>
        <end position="35"/>
    </location>
</feature>
<evidence type="ECO:0000313" key="3">
    <source>
        <dbReference type="Proteomes" id="UP000494163"/>
    </source>
</evidence>
<dbReference type="EMBL" id="CP012524">
    <property type="protein sequence ID" value="ALC40865.1"/>
    <property type="molecule type" value="Genomic_DNA"/>
</dbReference>
<proteinExistence type="predicted"/>
<feature type="non-terminal residue" evidence="2">
    <location>
        <position position="71"/>
    </location>
</feature>
<dbReference type="OrthoDB" id="7843627at2759"/>
<reference evidence="2 3" key="1">
    <citation type="submission" date="2015-08" db="EMBL/GenBank/DDBJ databases">
        <title>Ancestral chromatin configuration constrains chromatin evolution on differentiating sex chromosomes in Drosophila.</title>
        <authorList>
            <person name="Zhou Q."/>
            <person name="Bachtrog D."/>
        </authorList>
    </citation>
    <scope>NUCLEOTIDE SEQUENCE [LARGE SCALE GENOMIC DNA]</scope>
    <source>
        <tissue evidence="2">Whole larvae</tissue>
    </source>
</reference>
<keyword evidence="1" id="KW-0472">Membrane</keyword>